<dbReference type="Gene3D" id="1.20.120.220">
    <property type="entry name" value="ATP synthase, F0 complex, subunit A"/>
    <property type="match status" value="1"/>
</dbReference>
<dbReference type="Pfam" id="PF00119">
    <property type="entry name" value="ATP-synt_A"/>
    <property type="match status" value="1"/>
</dbReference>
<evidence type="ECO:0000256" key="1">
    <source>
        <dbReference type="ARBA" id="ARBA00004141"/>
    </source>
</evidence>
<keyword evidence="5 11" id="KW-0812">Transmembrane</keyword>
<accession>A0A1G9RLQ4</accession>
<feature type="transmembrane region" description="Helical" evidence="11">
    <location>
        <begin position="224"/>
        <end position="245"/>
    </location>
</feature>
<keyword evidence="8 11" id="KW-0406">Ion transport</keyword>
<dbReference type="GO" id="GO:0046933">
    <property type="term" value="F:proton-transporting ATP synthase activity, rotational mechanism"/>
    <property type="evidence" value="ECO:0007669"/>
    <property type="project" value="UniProtKB-UniRule"/>
</dbReference>
<comment type="subcellular location">
    <subcellularLocation>
        <location evidence="11 12">Cell membrane</location>
        <topology evidence="11 12">Multi-pass membrane protein</topology>
    </subcellularLocation>
    <subcellularLocation>
        <location evidence="1">Membrane</location>
        <topology evidence="1">Multi-pass membrane protein</topology>
    </subcellularLocation>
</comment>
<keyword evidence="9 11" id="KW-0472">Membrane</keyword>
<keyword evidence="10 11" id="KW-0066">ATP synthesis</keyword>
<evidence type="ECO:0000256" key="9">
    <source>
        <dbReference type="ARBA" id="ARBA00023136"/>
    </source>
</evidence>
<dbReference type="NCBIfam" id="NF004482">
    <property type="entry name" value="PRK05815.2-4"/>
    <property type="match status" value="1"/>
</dbReference>
<proteinExistence type="inferred from homology"/>
<dbReference type="HAMAP" id="MF_01393">
    <property type="entry name" value="ATP_synth_a_bact"/>
    <property type="match status" value="1"/>
</dbReference>
<keyword evidence="11" id="KW-1003">Cell membrane</keyword>
<dbReference type="Proteomes" id="UP000199759">
    <property type="component" value="Unassembled WGS sequence"/>
</dbReference>
<keyword evidence="4 11" id="KW-0138">CF(0)</keyword>
<comment type="similarity">
    <text evidence="2 11 12">Belongs to the ATPase A chain family.</text>
</comment>
<evidence type="ECO:0000256" key="2">
    <source>
        <dbReference type="ARBA" id="ARBA00006810"/>
    </source>
</evidence>
<evidence type="ECO:0000256" key="5">
    <source>
        <dbReference type="ARBA" id="ARBA00022692"/>
    </source>
</evidence>
<evidence type="ECO:0000256" key="10">
    <source>
        <dbReference type="ARBA" id="ARBA00023310"/>
    </source>
</evidence>
<dbReference type="OrthoDB" id="9809130at2"/>
<feature type="transmembrane region" description="Helical" evidence="11">
    <location>
        <begin position="87"/>
        <end position="106"/>
    </location>
</feature>
<evidence type="ECO:0000256" key="11">
    <source>
        <dbReference type="HAMAP-Rule" id="MF_01393"/>
    </source>
</evidence>
<dbReference type="EMBL" id="FNHG01000007">
    <property type="protein sequence ID" value="SDM23365.1"/>
    <property type="molecule type" value="Genomic_DNA"/>
</dbReference>
<dbReference type="RefSeq" id="WP_091769193.1">
    <property type="nucleotide sequence ID" value="NZ_FNHG01000007.1"/>
</dbReference>
<gene>
    <name evidence="11" type="primary">atpB</name>
    <name evidence="13" type="ORF">SAMN04488568_10747</name>
</gene>
<dbReference type="NCBIfam" id="TIGR01131">
    <property type="entry name" value="ATP_synt_6_or_A"/>
    <property type="match status" value="1"/>
</dbReference>
<dbReference type="STRING" id="144026.SAMN04488568_10747"/>
<dbReference type="PANTHER" id="PTHR11410:SF0">
    <property type="entry name" value="ATP SYNTHASE SUBUNIT A"/>
    <property type="match status" value="1"/>
</dbReference>
<dbReference type="CDD" id="cd00310">
    <property type="entry name" value="ATP-synt_Fo_a_6"/>
    <property type="match status" value="1"/>
</dbReference>
<dbReference type="PROSITE" id="PS00449">
    <property type="entry name" value="ATPASE_A"/>
    <property type="match status" value="1"/>
</dbReference>
<feature type="transmembrane region" description="Helical" evidence="11">
    <location>
        <begin position="193"/>
        <end position="218"/>
    </location>
</feature>
<feature type="transmembrane region" description="Helical" evidence="11">
    <location>
        <begin position="30"/>
        <end position="52"/>
    </location>
</feature>
<name>A0A1G9RLQ4_9PROT</name>
<feature type="transmembrane region" description="Helical" evidence="11">
    <location>
        <begin position="118"/>
        <end position="138"/>
    </location>
</feature>
<evidence type="ECO:0000256" key="7">
    <source>
        <dbReference type="ARBA" id="ARBA00022989"/>
    </source>
</evidence>
<comment type="function">
    <text evidence="11 12">Key component of the proton channel; it plays a direct role in the translocation of protons across the membrane.</text>
</comment>
<keyword evidence="7 11" id="KW-1133">Transmembrane helix</keyword>
<evidence type="ECO:0000313" key="14">
    <source>
        <dbReference type="Proteomes" id="UP000199759"/>
    </source>
</evidence>
<evidence type="ECO:0000256" key="6">
    <source>
        <dbReference type="ARBA" id="ARBA00022781"/>
    </source>
</evidence>
<evidence type="ECO:0000256" key="12">
    <source>
        <dbReference type="RuleBase" id="RU000483"/>
    </source>
</evidence>
<evidence type="ECO:0000256" key="4">
    <source>
        <dbReference type="ARBA" id="ARBA00022547"/>
    </source>
</evidence>
<dbReference type="InterPro" id="IPR035908">
    <property type="entry name" value="F0_ATP_A_sf"/>
</dbReference>
<sequence length="253" mass="27109">MALLETDPMHQFVVQPVLELPTLFGIDLTITNSALFMILTTLVTSFGLILLTGRGAMVPTRSQSIAEILYGFVADMVRSIMGEEGRAVFPYVFTLFIFILVANLLGMLPGSYTVTSQLVVTLALGLTSIALVVITGFIKNGFGFLKLFAPAGLPPVMYILIVPIEFISFLSRPFSLAIRLFANMMAGHTLLKLFGGFVLSLSSLGAIGIAGAVLPMAVATAVTALELVIAFLQAYVFAVLTCIYLNDALHPSH</sequence>
<evidence type="ECO:0000313" key="13">
    <source>
        <dbReference type="EMBL" id="SDM23365.1"/>
    </source>
</evidence>
<dbReference type="PRINTS" id="PR00123">
    <property type="entry name" value="ATPASEA"/>
</dbReference>
<evidence type="ECO:0000256" key="3">
    <source>
        <dbReference type="ARBA" id="ARBA00022448"/>
    </source>
</evidence>
<dbReference type="PANTHER" id="PTHR11410">
    <property type="entry name" value="ATP SYNTHASE SUBUNIT A"/>
    <property type="match status" value="1"/>
</dbReference>
<organism evidence="13 14">
    <name type="scientific">Maricaulis salignorans</name>
    <dbReference type="NCBI Taxonomy" id="144026"/>
    <lineage>
        <taxon>Bacteria</taxon>
        <taxon>Pseudomonadati</taxon>
        <taxon>Pseudomonadota</taxon>
        <taxon>Alphaproteobacteria</taxon>
        <taxon>Maricaulales</taxon>
        <taxon>Maricaulaceae</taxon>
        <taxon>Maricaulis</taxon>
    </lineage>
</organism>
<dbReference type="GO" id="GO:0005886">
    <property type="term" value="C:plasma membrane"/>
    <property type="evidence" value="ECO:0007669"/>
    <property type="project" value="UniProtKB-SubCell"/>
</dbReference>
<dbReference type="GO" id="GO:0045259">
    <property type="term" value="C:proton-transporting ATP synthase complex"/>
    <property type="evidence" value="ECO:0007669"/>
    <property type="project" value="UniProtKB-KW"/>
</dbReference>
<dbReference type="AlphaFoldDB" id="A0A1G9RLQ4"/>
<keyword evidence="3 11" id="KW-0813">Transport</keyword>
<dbReference type="InterPro" id="IPR000568">
    <property type="entry name" value="ATP_synth_F0_asu"/>
</dbReference>
<dbReference type="InterPro" id="IPR045083">
    <property type="entry name" value="ATP_synth_F0_asu_bact/mt"/>
</dbReference>
<keyword evidence="6 11" id="KW-0375">Hydrogen ion transport</keyword>
<dbReference type="SUPFAM" id="SSF81336">
    <property type="entry name" value="F1F0 ATP synthase subunit A"/>
    <property type="match status" value="1"/>
</dbReference>
<reference evidence="13 14" key="1">
    <citation type="submission" date="2016-10" db="EMBL/GenBank/DDBJ databases">
        <authorList>
            <person name="de Groot N.N."/>
        </authorList>
    </citation>
    <scope>NUCLEOTIDE SEQUENCE [LARGE SCALE GENOMIC DNA]</scope>
    <source>
        <strain evidence="13 14">DSM 16077</strain>
    </source>
</reference>
<keyword evidence="14" id="KW-1185">Reference proteome</keyword>
<dbReference type="InterPro" id="IPR023011">
    <property type="entry name" value="ATP_synth_F0_asu_AS"/>
</dbReference>
<evidence type="ECO:0000256" key="8">
    <source>
        <dbReference type="ARBA" id="ARBA00023065"/>
    </source>
</evidence>
<protein>
    <recommendedName>
        <fullName evidence="11 12">ATP synthase subunit a</fullName>
    </recommendedName>
    <alternativeName>
        <fullName evidence="11">ATP synthase F0 sector subunit a</fullName>
    </alternativeName>
    <alternativeName>
        <fullName evidence="11">F-ATPase subunit 6</fullName>
    </alternativeName>
</protein>